<evidence type="ECO:0000313" key="5">
    <source>
        <dbReference type="Proteomes" id="UP000283709"/>
    </source>
</evidence>
<feature type="binding site" evidence="2">
    <location>
        <position position="212"/>
    </location>
    <ligand>
        <name>Mg(2+)</name>
        <dbReference type="ChEBI" id="CHEBI:18420"/>
    </ligand>
</feature>
<keyword evidence="2" id="KW-0460">Magnesium</keyword>
<feature type="binding site" evidence="2">
    <location>
        <position position="264"/>
    </location>
    <ligand>
        <name>Mg(2+)</name>
        <dbReference type="ChEBI" id="CHEBI:18420"/>
    </ligand>
</feature>
<dbReference type="SMART" id="SM00922">
    <property type="entry name" value="MR_MLE"/>
    <property type="match status" value="1"/>
</dbReference>
<dbReference type="Gene3D" id="3.30.390.10">
    <property type="entry name" value="Enolase-like, N-terminal domain"/>
    <property type="match status" value="1"/>
</dbReference>
<keyword evidence="2" id="KW-0479">Metal-binding</keyword>
<organism evidence="4 5">
    <name type="scientific">Paraburkholderia fungorum</name>
    <dbReference type="NCBI Taxonomy" id="134537"/>
    <lineage>
        <taxon>Bacteria</taxon>
        <taxon>Pseudomonadati</taxon>
        <taxon>Pseudomonadota</taxon>
        <taxon>Betaproteobacteria</taxon>
        <taxon>Burkholderiales</taxon>
        <taxon>Burkholderiaceae</taxon>
        <taxon>Paraburkholderia</taxon>
    </lineage>
</organism>
<dbReference type="SUPFAM" id="SSF51604">
    <property type="entry name" value="Enolase C-terminal domain-like"/>
    <property type="match status" value="1"/>
</dbReference>
<protein>
    <submittedName>
        <fullName evidence="4">Mandelate racemase</fullName>
    </submittedName>
</protein>
<dbReference type="InterPro" id="IPR013342">
    <property type="entry name" value="Mandelate_racemase_C"/>
</dbReference>
<dbReference type="GO" id="GO:0047808">
    <property type="term" value="F:D(-)-tartrate dehydratase activity"/>
    <property type="evidence" value="ECO:0007669"/>
    <property type="project" value="InterPro"/>
</dbReference>
<dbReference type="InterPro" id="IPR034593">
    <property type="entry name" value="DgoD-like"/>
</dbReference>
<evidence type="ECO:0000256" key="2">
    <source>
        <dbReference type="PIRSR" id="PIRSR634611-3"/>
    </source>
</evidence>
<dbReference type="InterPro" id="IPR034611">
    <property type="entry name" value="D-tartrate_dehydratase"/>
</dbReference>
<feature type="binding site" evidence="2">
    <location>
        <position position="238"/>
    </location>
    <ligand>
        <name>Mg(2+)</name>
        <dbReference type="ChEBI" id="CHEBI:18420"/>
    </ligand>
</feature>
<dbReference type="Pfam" id="PF13378">
    <property type="entry name" value="MR_MLE_C"/>
    <property type="match status" value="1"/>
</dbReference>
<gene>
    <name evidence="4" type="ORF">BCY88_24345</name>
</gene>
<dbReference type="SFLD" id="SFLDG00179">
    <property type="entry name" value="mandelate_racemase"/>
    <property type="match status" value="1"/>
</dbReference>
<sequence>MRIENVLESPVPVSRYADPTIASGGLDTSVVAVVTDVMRNGRPIVGLGYGSVGRYAQSGLIRERFAPRLLSAQDGALADASGTNLDPFGAWRVMMAGEKPGGHGERCVAVGTLDMAIWDAAAKIAGEPLYQHIARRQGRVPLQCASVPVYAGGGYRYPEDDLTRLADEMRACVDLGFTRVKIKIGGSTLEIDRRRIEVATAQLPSGARLAVDAMNTYTATTAASAARMLSGFDLWWFEDICDPLDFSTQADVAAIYANPIAAGEALFSLPEARLLNRYGGLRKDRDVLVFDPVHCYGLTGFVQIVDYFEGEGWPARAFWPHGGHLFSLHVVAALGLGGAELNPFAFYPFSTGTDVMRIDGGFAEVPDAPGIGFEQHADFMRTFHRVFPELRNWVGD</sequence>
<comment type="cofactor">
    <cofactor evidence="2">
        <name>Mg(2+)</name>
        <dbReference type="ChEBI" id="CHEBI:18420"/>
    </cofactor>
    <text evidence="2">Binds 1 Mg(2+) ion per subunit.</text>
</comment>
<feature type="active site" description="acceptor" evidence="1">
    <location>
        <position position="183"/>
    </location>
</feature>
<dbReference type="InterPro" id="IPR036849">
    <property type="entry name" value="Enolase-like_C_sf"/>
</dbReference>
<dbReference type="Gene3D" id="3.20.20.120">
    <property type="entry name" value="Enolase-like C-terminal domain"/>
    <property type="match status" value="1"/>
</dbReference>
<dbReference type="GO" id="GO:0046872">
    <property type="term" value="F:metal ion binding"/>
    <property type="evidence" value="ECO:0007669"/>
    <property type="project" value="UniProtKB-KW"/>
</dbReference>
<proteinExistence type="predicted"/>
<dbReference type="InterPro" id="IPR029065">
    <property type="entry name" value="Enolase_C-like"/>
</dbReference>
<evidence type="ECO:0000259" key="3">
    <source>
        <dbReference type="SMART" id="SM00922"/>
    </source>
</evidence>
<feature type="domain" description="Mandelate racemase/muconate lactonizing enzyme C-terminal" evidence="3">
    <location>
        <begin position="162"/>
        <end position="259"/>
    </location>
</feature>
<dbReference type="RefSeq" id="WP_120344532.1">
    <property type="nucleotide sequence ID" value="NZ_MCAS01000011.1"/>
</dbReference>
<dbReference type="OrthoDB" id="9802699at2"/>
<evidence type="ECO:0000313" key="4">
    <source>
        <dbReference type="EMBL" id="RKF47089.1"/>
    </source>
</evidence>
<dbReference type="SFLD" id="SFLDS00001">
    <property type="entry name" value="Enolase"/>
    <property type="match status" value="1"/>
</dbReference>
<name>A0A3R7E892_9BURK</name>
<dbReference type="InterPro" id="IPR029017">
    <property type="entry name" value="Enolase-like_N"/>
</dbReference>
<evidence type="ECO:0000256" key="1">
    <source>
        <dbReference type="PIRSR" id="PIRSR634611-1"/>
    </source>
</evidence>
<comment type="caution">
    <text evidence="4">The sequence shown here is derived from an EMBL/GenBank/DDBJ whole genome shotgun (WGS) entry which is preliminary data.</text>
</comment>
<dbReference type="PANTHER" id="PTHR48080:SF5">
    <property type="entry name" value="D(-)-TARTRATE DEHYDRATASE"/>
    <property type="match status" value="1"/>
</dbReference>
<feature type="active site" description="Proton donor/acceptor" evidence="1">
    <location>
        <position position="321"/>
    </location>
</feature>
<dbReference type="PANTHER" id="PTHR48080">
    <property type="entry name" value="D-GALACTONATE DEHYDRATASE-RELATED"/>
    <property type="match status" value="1"/>
</dbReference>
<dbReference type="EMBL" id="MCAS01000011">
    <property type="protein sequence ID" value="RKF47089.1"/>
    <property type="molecule type" value="Genomic_DNA"/>
</dbReference>
<accession>A0A3R7E892</accession>
<dbReference type="AlphaFoldDB" id="A0A3R7E892"/>
<reference evidence="4 5" key="1">
    <citation type="submission" date="2016-07" db="EMBL/GenBank/DDBJ databases">
        <title>Genome analysis of Burkholderia fungorum ES3-20.</title>
        <authorList>
            <person name="Xu D."/>
            <person name="Yao R."/>
            <person name="Zheng S."/>
        </authorList>
    </citation>
    <scope>NUCLEOTIDE SEQUENCE [LARGE SCALE GENOMIC DNA]</scope>
    <source>
        <strain evidence="4 5">ES3-20</strain>
    </source>
</reference>
<dbReference type="SUPFAM" id="SSF54826">
    <property type="entry name" value="Enolase N-terminal domain-like"/>
    <property type="match status" value="1"/>
</dbReference>
<dbReference type="SFLD" id="SFLDF00118">
    <property type="entry name" value="D-tartrate_dehydratase"/>
    <property type="match status" value="1"/>
</dbReference>
<dbReference type="Proteomes" id="UP000283709">
    <property type="component" value="Unassembled WGS sequence"/>
</dbReference>